<dbReference type="AlphaFoldDB" id="A0A3B0W8I0"/>
<comment type="function">
    <text evidence="2">Catalyzes the conversion of dihydroorotate to orotate with quinone as electron acceptor.</text>
</comment>
<proteinExistence type="inferred from homology"/>
<evidence type="ECO:0000256" key="8">
    <source>
        <dbReference type="ARBA" id="ARBA00022643"/>
    </source>
</evidence>
<dbReference type="HAMAP" id="MF_00225">
    <property type="entry name" value="DHO_dh_type2"/>
    <property type="match status" value="1"/>
</dbReference>
<dbReference type="NCBIfam" id="NF003652">
    <property type="entry name" value="PRK05286.2-5"/>
    <property type="match status" value="1"/>
</dbReference>
<evidence type="ECO:0000256" key="11">
    <source>
        <dbReference type="ARBA" id="ARBA00023136"/>
    </source>
</evidence>
<evidence type="ECO:0000256" key="7">
    <source>
        <dbReference type="ARBA" id="ARBA00022630"/>
    </source>
</evidence>
<dbReference type="InterPro" id="IPR005719">
    <property type="entry name" value="Dihydroorotate_DH_2"/>
</dbReference>
<dbReference type="InterPro" id="IPR050074">
    <property type="entry name" value="DHO_dehydrogenase"/>
</dbReference>
<evidence type="ECO:0000256" key="12">
    <source>
        <dbReference type="ARBA" id="ARBA00048639"/>
    </source>
</evidence>
<evidence type="ECO:0000256" key="3">
    <source>
        <dbReference type="ARBA" id="ARBA00004370"/>
    </source>
</evidence>
<dbReference type="NCBIfam" id="TIGR01036">
    <property type="entry name" value="pyrD_sub2"/>
    <property type="match status" value="1"/>
</dbReference>
<dbReference type="GO" id="GO:0005737">
    <property type="term" value="C:cytoplasm"/>
    <property type="evidence" value="ECO:0007669"/>
    <property type="project" value="InterPro"/>
</dbReference>
<name>A0A3B0W8I0_9ZZZZ</name>
<dbReference type="GO" id="GO:0106430">
    <property type="term" value="F:dihydroorotate dehydrogenase (quinone) activity"/>
    <property type="evidence" value="ECO:0007669"/>
    <property type="project" value="UniProtKB-EC"/>
</dbReference>
<dbReference type="PANTHER" id="PTHR48109">
    <property type="entry name" value="DIHYDROOROTATE DEHYDROGENASE (QUINONE), MITOCHONDRIAL-RELATED"/>
    <property type="match status" value="1"/>
</dbReference>
<evidence type="ECO:0000256" key="5">
    <source>
        <dbReference type="ARBA" id="ARBA00005359"/>
    </source>
</evidence>
<dbReference type="PROSITE" id="PS00911">
    <property type="entry name" value="DHODEHASE_1"/>
    <property type="match status" value="1"/>
</dbReference>
<dbReference type="InterPro" id="IPR012135">
    <property type="entry name" value="Dihydroorotate_DH_1_2"/>
</dbReference>
<dbReference type="InterPro" id="IPR001295">
    <property type="entry name" value="Dihydroorotate_DH_CS"/>
</dbReference>
<dbReference type="Gene3D" id="3.20.20.70">
    <property type="entry name" value="Aldolase class I"/>
    <property type="match status" value="1"/>
</dbReference>
<evidence type="ECO:0000313" key="14">
    <source>
        <dbReference type="EMBL" id="VAW39984.1"/>
    </source>
</evidence>
<dbReference type="UniPathway" id="UPA00070">
    <property type="reaction ID" value="UER00946"/>
</dbReference>
<protein>
    <recommendedName>
        <fullName evidence="6">dihydroorotate dehydrogenase (quinone)</fullName>
        <ecNumber evidence="6">1.3.5.2</ecNumber>
    </recommendedName>
</protein>
<keyword evidence="7" id="KW-0285">Flavoprotein</keyword>
<dbReference type="PROSITE" id="PS00912">
    <property type="entry name" value="DHODEHASE_2"/>
    <property type="match status" value="1"/>
</dbReference>
<organism evidence="14">
    <name type="scientific">hydrothermal vent metagenome</name>
    <dbReference type="NCBI Taxonomy" id="652676"/>
    <lineage>
        <taxon>unclassified sequences</taxon>
        <taxon>metagenomes</taxon>
        <taxon>ecological metagenomes</taxon>
    </lineage>
</organism>
<evidence type="ECO:0000256" key="10">
    <source>
        <dbReference type="ARBA" id="ARBA00023002"/>
    </source>
</evidence>
<dbReference type="GO" id="GO:0005886">
    <property type="term" value="C:plasma membrane"/>
    <property type="evidence" value="ECO:0007669"/>
    <property type="project" value="TreeGrafter"/>
</dbReference>
<keyword evidence="8" id="KW-0288">FMN</keyword>
<dbReference type="InterPro" id="IPR013785">
    <property type="entry name" value="Aldolase_TIM"/>
</dbReference>
<dbReference type="GO" id="GO:0044205">
    <property type="term" value="P:'de novo' UMP biosynthetic process"/>
    <property type="evidence" value="ECO:0007669"/>
    <property type="project" value="UniProtKB-UniPathway"/>
</dbReference>
<dbReference type="CDD" id="cd04738">
    <property type="entry name" value="DHOD_2_like"/>
    <property type="match status" value="1"/>
</dbReference>
<keyword evidence="11" id="KW-0472">Membrane</keyword>
<keyword evidence="10 14" id="KW-0560">Oxidoreductase</keyword>
<evidence type="ECO:0000256" key="4">
    <source>
        <dbReference type="ARBA" id="ARBA00005161"/>
    </source>
</evidence>
<comment type="subcellular location">
    <subcellularLocation>
        <location evidence="3">Membrane</location>
    </subcellularLocation>
</comment>
<comment type="cofactor">
    <cofactor evidence="1">
        <name>FMN</name>
        <dbReference type="ChEBI" id="CHEBI:58210"/>
    </cofactor>
</comment>
<dbReference type="NCBIfam" id="NF003645">
    <property type="entry name" value="PRK05286.1-2"/>
    <property type="match status" value="1"/>
</dbReference>
<dbReference type="InterPro" id="IPR005720">
    <property type="entry name" value="Dihydroorotate_DH_cat"/>
</dbReference>
<comment type="catalytic activity">
    <reaction evidence="12">
        <text>(S)-dihydroorotate + a quinone = orotate + a quinol</text>
        <dbReference type="Rhea" id="RHEA:30187"/>
        <dbReference type="ChEBI" id="CHEBI:24646"/>
        <dbReference type="ChEBI" id="CHEBI:30839"/>
        <dbReference type="ChEBI" id="CHEBI:30864"/>
        <dbReference type="ChEBI" id="CHEBI:132124"/>
        <dbReference type="EC" id="1.3.5.2"/>
    </reaction>
</comment>
<dbReference type="PANTHER" id="PTHR48109:SF4">
    <property type="entry name" value="DIHYDROOROTATE DEHYDROGENASE (QUINONE), MITOCHONDRIAL"/>
    <property type="match status" value="1"/>
</dbReference>
<dbReference type="EMBL" id="UOEW01000252">
    <property type="protein sequence ID" value="VAW39984.1"/>
    <property type="molecule type" value="Genomic_DNA"/>
</dbReference>
<accession>A0A3B0W8I0</accession>
<keyword evidence="9" id="KW-0665">Pyrimidine biosynthesis</keyword>
<reference evidence="14" key="1">
    <citation type="submission" date="2018-06" db="EMBL/GenBank/DDBJ databases">
        <authorList>
            <person name="Zhirakovskaya E."/>
        </authorList>
    </citation>
    <scope>NUCLEOTIDE SEQUENCE</scope>
</reference>
<comment type="similarity">
    <text evidence="5">Belongs to the dihydroorotate dehydrogenase family. Type 2 subfamily.</text>
</comment>
<feature type="domain" description="Dihydroorotate dehydrogenase catalytic" evidence="13">
    <location>
        <begin position="43"/>
        <end position="334"/>
    </location>
</feature>
<gene>
    <name evidence="14" type="ORF">MNBD_GAMMA01-349</name>
</gene>
<dbReference type="EC" id="1.3.5.2" evidence="6"/>
<comment type="pathway">
    <text evidence="4">Pyrimidine metabolism; UMP biosynthesis via de novo pathway; orotate from (S)-dihydroorotate (quinone route): step 1/1.</text>
</comment>
<dbReference type="GO" id="GO:0006207">
    <property type="term" value="P:'de novo' pyrimidine nucleobase biosynthetic process"/>
    <property type="evidence" value="ECO:0007669"/>
    <property type="project" value="InterPro"/>
</dbReference>
<evidence type="ECO:0000256" key="1">
    <source>
        <dbReference type="ARBA" id="ARBA00001917"/>
    </source>
</evidence>
<evidence type="ECO:0000256" key="2">
    <source>
        <dbReference type="ARBA" id="ARBA00003125"/>
    </source>
</evidence>
<evidence type="ECO:0000259" key="13">
    <source>
        <dbReference type="Pfam" id="PF01180"/>
    </source>
</evidence>
<dbReference type="Pfam" id="PF01180">
    <property type="entry name" value="DHO_dh"/>
    <property type="match status" value="1"/>
</dbReference>
<dbReference type="PIRSF" id="PIRSF000164">
    <property type="entry name" value="DHO_oxidase"/>
    <property type="match status" value="1"/>
</dbReference>
<evidence type="ECO:0000256" key="9">
    <source>
        <dbReference type="ARBA" id="ARBA00022975"/>
    </source>
</evidence>
<evidence type="ECO:0000256" key="6">
    <source>
        <dbReference type="ARBA" id="ARBA00012791"/>
    </source>
</evidence>
<sequence>MIEYFGRKFLQKLPAEIAHDLSIQILASPAASLVSSRLIHNPVELFGVTFPNPVGLAAGFDKNADAVTGLAQLGFGFIEVGTVTPKPQVGNPKPRLFRLPANQAIINRMGFNNKGVDYLVARLEKYKPKIIIGINIGKNKTTPNKSATDDYVHCFKKVQHLADYITINISSPNTEDLRQLQETDHLVNLLSNLKELQLDYAKNTNKYTPIVVKIAPDQDDEATITIAKTIKNTKMDGIICTNTTINKNNLKKETYQYETGGISGKPLLSRSNQIIRLVRKTVGAKFPIIGVGGILTDADAMSKMSAGAELIQIYTGLIYQGSQLIANINKKLNKENQIKKTGYESRRKL</sequence>
<dbReference type="SUPFAM" id="SSF51395">
    <property type="entry name" value="FMN-linked oxidoreductases"/>
    <property type="match status" value="1"/>
</dbReference>